<evidence type="ECO:0000256" key="8">
    <source>
        <dbReference type="ARBA" id="ARBA00023235"/>
    </source>
</evidence>
<dbReference type="SMART" id="SM00490">
    <property type="entry name" value="HELICc"/>
    <property type="match status" value="1"/>
</dbReference>
<dbReference type="GO" id="GO:0006281">
    <property type="term" value="P:DNA repair"/>
    <property type="evidence" value="ECO:0007669"/>
    <property type="project" value="TreeGrafter"/>
</dbReference>
<keyword evidence="3" id="KW-0547">Nucleotide-binding</keyword>
<comment type="similarity">
    <text evidence="1">Belongs to the helicase family. RecQ subfamily.</text>
</comment>
<dbReference type="CDD" id="cd17920">
    <property type="entry name" value="DEXHc_RecQ"/>
    <property type="match status" value="1"/>
</dbReference>
<dbReference type="GO" id="GO:0043138">
    <property type="term" value="F:3'-5' DNA helicase activity"/>
    <property type="evidence" value="ECO:0007669"/>
    <property type="project" value="UniProtKB-EC"/>
</dbReference>
<dbReference type="InterPro" id="IPR027417">
    <property type="entry name" value="P-loop_NTPase"/>
</dbReference>
<dbReference type="InterPro" id="IPR001650">
    <property type="entry name" value="Helicase_C-like"/>
</dbReference>
<dbReference type="InterPro" id="IPR036388">
    <property type="entry name" value="WH-like_DNA-bd_sf"/>
</dbReference>
<evidence type="ECO:0000256" key="7">
    <source>
        <dbReference type="ARBA" id="ARBA00023125"/>
    </source>
</evidence>
<dbReference type="OrthoDB" id="9763310at2"/>
<evidence type="ECO:0000256" key="5">
    <source>
        <dbReference type="ARBA" id="ARBA00022806"/>
    </source>
</evidence>
<dbReference type="GO" id="GO:0003677">
    <property type="term" value="F:DNA binding"/>
    <property type="evidence" value="ECO:0007669"/>
    <property type="project" value="UniProtKB-KW"/>
</dbReference>
<dbReference type="Gene3D" id="3.40.50.300">
    <property type="entry name" value="P-loop containing nucleotide triphosphate hydrolases"/>
    <property type="match status" value="2"/>
</dbReference>
<feature type="domain" description="Helicase ATP-binding" evidence="13">
    <location>
        <begin position="42"/>
        <end position="213"/>
    </location>
</feature>
<comment type="catalytic activity">
    <reaction evidence="9">
        <text>Couples ATP hydrolysis with the unwinding of duplex DNA by translocating in the 3'-5' direction.</text>
        <dbReference type="EC" id="5.6.2.4"/>
    </reaction>
</comment>
<protein>
    <recommendedName>
        <fullName evidence="11">ATP-dependent DNA helicase RecQ</fullName>
        <ecNumber evidence="10">5.6.2.4</ecNumber>
    </recommendedName>
    <alternativeName>
        <fullName evidence="12">DNA 3'-5' helicase RecQ</fullName>
    </alternativeName>
</protein>
<feature type="domain" description="Helicase C-terminal" evidence="14">
    <location>
        <begin position="237"/>
        <end position="380"/>
    </location>
</feature>
<dbReference type="PROSITE" id="PS51194">
    <property type="entry name" value="HELICASE_CTER"/>
    <property type="match status" value="1"/>
</dbReference>
<dbReference type="eggNOG" id="COG0514">
    <property type="taxonomic scope" value="Bacteria"/>
</dbReference>
<dbReference type="PANTHER" id="PTHR13710">
    <property type="entry name" value="DNA HELICASE RECQ FAMILY MEMBER"/>
    <property type="match status" value="1"/>
</dbReference>
<dbReference type="SMART" id="SM00487">
    <property type="entry name" value="DEXDc"/>
    <property type="match status" value="1"/>
</dbReference>
<evidence type="ECO:0000313" key="16">
    <source>
        <dbReference type="Proteomes" id="UP000001208"/>
    </source>
</evidence>
<evidence type="ECO:0000256" key="1">
    <source>
        <dbReference type="ARBA" id="ARBA00005446"/>
    </source>
</evidence>
<dbReference type="KEGG" id="cts:Ctha_0855"/>
<keyword evidence="2" id="KW-0479">Metal-binding</keyword>
<dbReference type="Gene3D" id="1.10.10.10">
    <property type="entry name" value="Winged helix-like DNA-binding domain superfamily/Winged helix DNA-binding domain"/>
    <property type="match status" value="1"/>
</dbReference>
<dbReference type="GO" id="GO:0005694">
    <property type="term" value="C:chromosome"/>
    <property type="evidence" value="ECO:0007669"/>
    <property type="project" value="TreeGrafter"/>
</dbReference>
<dbReference type="GO" id="GO:0006310">
    <property type="term" value="P:DNA recombination"/>
    <property type="evidence" value="ECO:0007669"/>
    <property type="project" value="InterPro"/>
</dbReference>
<dbReference type="GO" id="GO:0009378">
    <property type="term" value="F:four-way junction helicase activity"/>
    <property type="evidence" value="ECO:0007669"/>
    <property type="project" value="TreeGrafter"/>
</dbReference>
<dbReference type="RefSeq" id="WP_012499407.1">
    <property type="nucleotide sequence ID" value="NC_011026.1"/>
</dbReference>
<dbReference type="AlphaFoldDB" id="B3QWV9"/>
<dbReference type="GO" id="GO:0005737">
    <property type="term" value="C:cytoplasm"/>
    <property type="evidence" value="ECO:0007669"/>
    <property type="project" value="TreeGrafter"/>
</dbReference>
<keyword evidence="6" id="KW-0067">ATP-binding</keyword>
<reference evidence="15 16" key="1">
    <citation type="submission" date="2008-06" db="EMBL/GenBank/DDBJ databases">
        <title>Complete sequence of Chloroherpeton thalassium ATCC 35110.</title>
        <authorList>
            <consortium name="US DOE Joint Genome Institute"/>
            <person name="Lucas S."/>
            <person name="Copeland A."/>
            <person name="Lapidus A."/>
            <person name="Glavina del Rio T."/>
            <person name="Dalin E."/>
            <person name="Tice H."/>
            <person name="Bruce D."/>
            <person name="Goodwin L."/>
            <person name="Pitluck S."/>
            <person name="Schmutz J."/>
            <person name="Larimer F."/>
            <person name="Land M."/>
            <person name="Hauser L."/>
            <person name="Kyrpides N."/>
            <person name="Mikhailova N."/>
            <person name="Liu Z."/>
            <person name="Li T."/>
            <person name="Zhao F."/>
            <person name="Overmann J."/>
            <person name="Bryant D.A."/>
            <person name="Richardson P."/>
        </authorList>
    </citation>
    <scope>NUCLEOTIDE SEQUENCE [LARGE SCALE GENOMIC DNA]</scope>
    <source>
        <strain evidence="16">ATCC 35110 / GB-78</strain>
    </source>
</reference>
<dbReference type="GO" id="GO:0046872">
    <property type="term" value="F:metal ion binding"/>
    <property type="evidence" value="ECO:0007669"/>
    <property type="project" value="UniProtKB-KW"/>
</dbReference>
<sequence>MSVRPKVDKLEKSDELLLGKAEAILQKTFGYPHFREGQDRVILSLLKGQDSLVVMPTGQGKSLCYQIPALMQEGLTLVVSPLIALMKDQTDSLRARNYPARALNSQTPQAEIQAIFSGIYQNRLKLLFIAPERLQNEGFLSDMRQAKISLVAVDEAHCISEWGYDFRPSYQQIASQLKLIYPKTRPVMLALTATATEEILKDIAKSLALKNPFIYIGGFERASLSLSVFQLENKREKVLQILKAVPGAAIIYTMSRKLAEELSVFLKRSGISALCYHAGLGDAVRSRIQDDFFRNRCRVICATNAFGMGINKADVRAVIHLNIPETLEAYFQEAGRAGRDGRRSYATLLYSPADIERRRYLFENAHPDKKEVAACYEAIFQKCFKTGREVVRFEQESLCGEISKRTGEKILLYKLGTILGVLERHQILSHLKSDEENESLEVFLDRHDMQQWVFRQDDELEVLVFEQILRTFGETCFRRKMPFQLARFCEKGMLDEKEVLRVFRGWQAARLIDFQTKNTLLIKLLCTDGKPENLPIDWKVMEKRRKIAERKLAQMLQYVQYEKCRRNFILDYFGETRYTETCGICDNCTGRHAR</sequence>
<evidence type="ECO:0000256" key="2">
    <source>
        <dbReference type="ARBA" id="ARBA00022723"/>
    </source>
</evidence>
<keyword evidence="7" id="KW-0238">DNA-binding</keyword>
<evidence type="ECO:0000256" key="10">
    <source>
        <dbReference type="ARBA" id="ARBA00034808"/>
    </source>
</evidence>
<dbReference type="NCBIfam" id="TIGR00614">
    <property type="entry name" value="recQ_fam"/>
    <property type="match status" value="1"/>
</dbReference>
<keyword evidence="5 15" id="KW-0347">Helicase</keyword>
<organism evidence="15 16">
    <name type="scientific">Chloroherpeton thalassium (strain ATCC 35110 / GB-78)</name>
    <dbReference type="NCBI Taxonomy" id="517418"/>
    <lineage>
        <taxon>Bacteria</taxon>
        <taxon>Pseudomonadati</taxon>
        <taxon>Chlorobiota</taxon>
        <taxon>Chlorobiia</taxon>
        <taxon>Chlorobiales</taxon>
        <taxon>Chloroherpetonaceae</taxon>
        <taxon>Chloroherpeton</taxon>
    </lineage>
</organism>
<evidence type="ECO:0000256" key="11">
    <source>
        <dbReference type="ARBA" id="ARBA00044535"/>
    </source>
</evidence>
<dbReference type="EC" id="5.6.2.4" evidence="10"/>
<evidence type="ECO:0000256" key="12">
    <source>
        <dbReference type="ARBA" id="ARBA00044550"/>
    </source>
</evidence>
<dbReference type="SUPFAM" id="SSF52540">
    <property type="entry name" value="P-loop containing nucleoside triphosphate hydrolases"/>
    <property type="match status" value="1"/>
</dbReference>
<dbReference type="InterPro" id="IPR004589">
    <property type="entry name" value="DNA_helicase_ATP-dep_RecQ"/>
</dbReference>
<dbReference type="GO" id="GO:0016787">
    <property type="term" value="F:hydrolase activity"/>
    <property type="evidence" value="ECO:0007669"/>
    <property type="project" value="UniProtKB-KW"/>
</dbReference>
<evidence type="ECO:0000256" key="6">
    <source>
        <dbReference type="ARBA" id="ARBA00022840"/>
    </source>
</evidence>
<dbReference type="InterPro" id="IPR014001">
    <property type="entry name" value="Helicase_ATP-bd"/>
</dbReference>
<name>B3QWV9_CHLT3</name>
<dbReference type="EMBL" id="CP001100">
    <property type="protein sequence ID" value="ACF13323.1"/>
    <property type="molecule type" value="Genomic_DNA"/>
</dbReference>
<gene>
    <name evidence="15" type="ordered locus">Ctha_0855</name>
</gene>
<dbReference type="STRING" id="517418.Ctha_0855"/>
<dbReference type="Proteomes" id="UP000001208">
    <property type="component" value="Chromosome"/>
</dbReference>
<dbReference type="GO" id="GO:0005524">
    <property type="term" value="F:ATP binding"/>
    <property type="evidence" value="ECO:0007669"/>
    <property type="project" value="UniProtKB-KW"/>
</dbReference>
<dbReference type="Pfam" id="PF00271">
    <property type="entry name" value="Helicase_C"/>
    <property type="match status" value="1"/>
</dbReference>
<dbReference type="InterPro" id="IPR032284">
    <property type="entry name" value="RecQ_Zn-bd"/>
</dbReference>
<accession>B3QWV9</accession>
<dbReference type="HOGENOM" id="CLU_001103_9_7_10"/>
<keyword evidence="16" id="KW-1185">Reference proteome</keyword>
<evidence type="ECO:0000256" key="3">
    <source>
        <dbReference type="ARBA" id="ARBA00022741"/>
    </source>
</evidence>
<evidence type="ECO:0000259" key="14">
    <source>
        <dbReference type="PROSITE" id="PS51194"/>
    </source>
</evidence>
<dbReference type="PANTHER" id="PTHR13710:SF105">
    <property type="entry name" value="ATP-DEPENDENT DNA HELICASE Q1"/>
    <property type="match status" value="1"/>
</dbReference>
<dbReference type="PROSITE" id="PS51192">
    <property type="entry name" value="HELICASE_ATP_BIND_1"/>
    <property type="match status" value="1"/>
</dbReference>
<dbReference type="Pfam" id="PF16124">
    <property type="entry name" value="RecQ_Zn_bind"/>
    <property type="match status" value="1"/>
</dbReference>
<evidence type="ECO:0000256" key="9">
    <source>
        <dbReference type="ARBA" id="ARBA00034617"/>
    </source>
</evidence>
<evidence type="ECO:0000256" key="4">
    <source>
        <dbReference type="ARBA" id="ARBA00022801"/>
    </source>
</evidence>
<dbReference type="Pfam" id="PF00270">
    <property type="entry name" value="DEAD"/>
    <property type="match status" value="1"/>
</dbReference>
<proteinExistence type="inferred from homology"/>
<keyword evidence="4" id="KW-0378">Hydrolase</keyword>
<evidence type="ECO:0000259" key="13">
    <source>
        <dbReference type="PROSITE" id="PS51192"/>
    </source>
</evidence>
<dbReference type="InterPro" id="IPR011545">
    <property type="entry name" value="DEAD/DEAH_box_helicase_dom"/>
</dbReference>
<evidence type="ECO:0000313" key="15">
    <source>
        <dbReference type="EMBL" id="ACF13323.1"/>
    </source>
</evidence>
<dbReference type="FunFam" id="3.40.50.300:FF:001389">
    <property type="entry name" value="ATP-dependent DNA helicase RecQ"/>
    <property type="match status" value="1"/>
</dbReference>
<keyword evidence="8" id="KW-0413">Isomerase</keyword>